<comment type="caution">
    <text evidence="1">The sequence shown here is derived from an EMBL/GenBank/DDBJ whole genome shotgun (WGS) entry which is preliminary data.</text>
</comment>
<evidence type="ECO:0000313" key="1">
    <source>
        <dbReference type="EMBL" id="OGY69136.1"/>
    </source>
</evidence>
<evidence type="ECO:0008006" key="3">
    <source>
        <dbReference type="Google" id="ProtNLM"/>
    </source>
</evidence>
<dbReference type="EMBL" id="MHJO01000019">
    <property type="protein sequence ID" value="OGY69136.1"/>
    <property type="molecule type" value="Genomic_DNA"/>
</dbReference>
<organism evidence="1 2">
    <name type="scientific">Candidatus Harrisonbacteria bacterium RIFOXYD1_FULL_40_9</name>
    <dbReference type="NCBI Taxonomy" id="1798412"/>
    <lineage>
        <taxon>Bacteria</taxon>
        <taxon>Candidatus Harrisoniibacteriota</taxon>
    </lineage>
</organism>
<proteinExistence type="predicted"/>
<gene>
    <name evidence="1" type="ORF">A2586_01945</name>
</gene>
<accession>A0A1G1ZY79</accession>
<sequence length="430" mass="49853">MFQQPNYEKIINNMQSPEEIKNMFPEMSVDELADVLSLTIKKDYVSKIICALGMILAFTEDSQINISFNAPSSTGKSHTPLEIAQLFPDDSLERIGSASPTSFFHRQDSYNKEKNETLVNLERKIIIVYESLHQQLLEKLRSLLSHDKKEIVVQITDRTEKGGHRTKNVILRGHCVMIFCSASNNFDEQELTRFIMLSPDIDVEKFEEVIDDTIEKAANPSDYKKRIENDPRRISLRNRILAIRDERIDNVVIPFPKEVKSAFSSRHPSKIPRHMRDIKKLISLIKAIALLNLFQRKRDEANNVIAEEKDFNEALKLWDKISEAQDLNIPPYILKVFNDVVMALYKERLQSRVSEDPVGLTRNEVLKKHHEVFNRPLSAILLRQQFIPMWEAAGLMYQEPDSNNQRQMLIYPSQTHDQENEKDIPIDGII</sequence>
<reference evidence="1 2" key="1">
    <citation type="journal article" date="2016" name="Nat. Commun.">
        <title>Thousands of microbial genomes shed light on interconnected biogeochemical processes in an aquifer system.</title>
        <authorList>
            <person name="Anantharaman K."/>
            <person name="Brown C.T."/>
            <person name="Hug L.A."/>
            <person name="Sharon I."/>
            <person name="Castelle C.J."/>
            <person name="Probst A.J."/>
            <person name="Thomas B.C."/>
            <person name="Singh A."/>
            <person name="Wilkins M.J."/>
            <person name="Karaoz U."/>
            <person name="Brodie E.L."/>
            <person name="Williams K.H."/>
            <person name="Hubbard S.S."/>
            <person name="Banfield J.F."/>
        </authorList>
    </citation>
    <scope>NUCLEOTIDE SEQUENCE [LARGE SCALE GENOMIC DNA]</scope>
</reference>
<protein>
    <recommendedName>
        <fullName evidence="3">DUF3987 domain-containing protein</fullName>
    </recommendedName>
</protein>
<name>A0A1G1ZY79_9BACT</name>
<evidence type="ECO:0000313" key="2">
    <source>
        <dbReference type="Proteomes" id="UP000176611"/>
    </source>
</evidence>
<dbReference type="Proteomes" id="UP000176611">
    <property type="component" value="Unassembled WGS sequence"/>
</dbReference>
<dbReference type="AlphaFoldDB" id="A0A1G1ZY79"/>